<evidence type="ECO:0000313" key="2">
    <source>
        <dbReference type="Proteomes" id="UP000035722"/>
    </source>
</evidence>
<dbReference type="AlphaFoldDB" id="A0A024H8R4"/>
<keyword evidence="2" id="KW-1185">Reference proteome</keyword>
<dbReference type="OrthoDB" id="2370461at2"/>
<gene>
    <name evidence="1" type="ORF">ARTSIC4J27_4169</name>
</gene>
<proteinExistence type="predicted"/>
<evidence type="ECO:0000313" key="1">
    <source>
        <dbReference type="EMBL" id="CCQ48169.1"/>
    </source>
</evidence>
<name>A0A024H8R4_9MICC</name>
<dbReference type="Proteomes" id="UP000035722">
    <property type="component" value="Unassembled WGS sequence"/>
</dbReference>
<accession>A0A024H8R4</accession>
<comment type="caution">
    <text evidence="1">The sequence shown here is derived from an EMBL/GenBank/DDBJ whole genome shotgun (WGS) entry which is preliminary data.</text>
</comment>
<reference evidence="2" key="1">
    <citation type="journal article" date="2014" name="Genome Announc.">
        <title>Genome Sequence of Arthrobacter siccitolerans 4J27, a Xeroprotectant-Producing Desiccation-Tolerant Microorganism.</title>
        <authorList>
            <person name="Manzanera M."/>
            <person name="Santa-Cruz-Calvo L."/>
            <person name="Vilchez J.I."/>
            <person name="Garcia-Fontana C."/>
            <person name="Silva-Castro G.A."/>
            <person name="Calvo C."/>
            <person name="Gonzalez-Lopez J."/>
        </authorList>
    </citation>
    <scope>NUCLEOTIDE SEQUENCE [LARGE SCALE GENOMIC DNA]</scope>
    <source>
        <strain evidence="2">4J27</strain>
    </source>
</reference>
<dbReference type="RefSeq" id="WP_050056984.1">
    <property type="nucleotide sequence ID" value="NZ_CAQI01000056.1"/>
</dbReference>
<protein>
    <submittedName>
        <fullName evidence="1">Integrase, catalytic region domain protein</fullName>
    </submittedName>
</protein>
<sequence length="69" mass="7445">MLQAPAGRLLASMLPVLVPLLRRDQELEITDSQADLVMRMSAATIDPKLASERAKLLPRADPIPSPAPS</sequence>
<dbReference type="EMBL" id="CAQI01000056">
    <property type="protein sequence ID" value="CCQ48169.1"/>
    <property type="molecule type" value="Genomic_DNA"/>
</dbReference>
<organism evidence="1 2">
    <name type="scientific">Pseudarthrobacter siccitolerans</name>
    <dbReference type="NCBI Taxonomy" id="861266"/>
    <lineage>
        <taxon>Bacteria</taxon>
        <taxon>Bacillati</taxon>
        <taxon>Actinomycetota</taxon>
        <taxon>Actinomycetes</taxon>
        <taxon>Micrococcales</taxon>
        <taxon>Micrococcaceae</taxon>
        <taxon>Pseudarthrobacter</taxon>
    </lineage>
</organism>